<dbReference type="AlphaFoldDB" id="A0A8B9UFQ3"/>
<dbReference type="Proteomes" id="UP000694549">
    <property type="component" value="Unplaced"/>
</dbReference>
<dbReference type="Ensembl" id="ENSAZOT00000007921.1">
    <property type="protein sequence ID" value="ENSAZOP00000007423.1"/>
    <property type="gene ID" value="ENSAZOG00000004737.1"/>
</dbReference>
<evidence type="ECO:0000313" key="15">
    <source>
        <dbReference type="Proteomes" id="UP000694549"/>
    </source>
</evidence>
<dbReference type="GO" id="GO:0035869">
    <property type="term" value="C:ciliary transition zone"/>
    <property type="evidence" value="ECO:0007669"/>
    <property type="project" value="TreeGrafter"/>
</dbReference>
<proteinExistence type="predicted"/>
<feature type="compositionally biased region" description="Basic residues" evidence="12">
    <location>
        <begin position="118"/>
        <end position="130"/>
    </location>
</feature>
<dbReference type="GO" id="GO:0016020">
    <property type="term" value="C:membrane"/>
    <property type="evidence" value="ECO:0007669"/>
    <property type="project" value="UniProtKB-SubCell"/>
</dbReference>
<evidence type="ECO:0000256" key="7">
    <source>
        <dbReference type="ARBA" id="ARBA00023136"/>
    </source>
</evidence>
<feature type="transmembrane region" description="Helical" evidence="13">
    <location>
        <begin position="204"/>
        <end position="223"/>
    </location>
</feature>
<evidence type="ECO:0000256" key="2">
    <source>
        <dbReference type="ARBA" id="ARBA00004141"/>
    </source>
</evidence>
<evidence type="ECO:0000256" key="13">
    <source>
        <dbReference type="SAM" id="Phobius"/>
    </source>
</evidence>
<protein>
    <recommendedName>
        <fullName evidence="11">Transmembrane protein 216</fullName>
    </recommendedName>
</protein>
<evidence type="ECO:0000256" key="9">
    <source>
        <dbReference type="ARBA" id="ARBA00023273"/>
    </source>
</evidence>
<keyword evidence="15" id="KW-1185">Reference proteome</keyword>
<evidence type="ECO:0000256" key="5">
    <source>
        <dbReference type="ARBA" id="ARBA00022794"/>
    </source>
</evidence>
<keyword evidence="5" id="KW-0970">Cilium biogenesis/degradation</keyword>
<evidence type="ECO:0000256" key="6">
    <source>
        <dbReference type="ARBA" id="ARBA00022989"/>
    </source>
</evidence>
<organism evidence="14 15">
    <name type="scientific">Anas zonorhyncha</name>
    <name type="common">Eastern spot-billed duck</name>
    <dbReference type="NCBI Taxonomy" id="75864"/>
    <lineage>
        <taxon>Eukaryota</taxon>
        <taxon>Metazoa</taxon>
        <taxon>Chordata</taxon>
        <taxon>Craniata</taxon>
        <taxon>Vertebrata</taxon>
        <taxon>Euteleostomi</taxon>
        <taxon>Archelosauria</taxon>
        <taxon>Archosauria</taxon>
        <taxon>Dinosauria</taxon>
        <taxon>Saurischia</taxon>
        <taxon>Theropoda</taxon>
        <taxon>Coelurosauria</taxon>
        <taxon>Aves</taxon>
        <taxon>Neognathae</taxon>
        <taxon>Galloanserae</taxon>
        <taxon>Anseriformes</taxon>
        <taxon>Anatidae</taxon>
        <taxon>Anatinae</taxon>
        <taxon>Anas</taxon>
    </lineage>
</organism>
<dbReference type="Pfam" id="PF09799">
    <property type="entry name" value="Transmemb_17"/>
    <property type="match status" value="1"/>
</dbReference>
<feature type="transmembrane region" description="Helical" evidence="13">
    <location>
        <begin position="275"/>
        <end position="298"/>
    </location>
</feature>
<sequence>MQTAGISRMLVCPGLPLRHSPWWDSGVFVGSKGINSLRFPEAALSVRHWALLLSLSAGSIPACCGESRKRRARLLGGHRAGWWPVWDTRTGEPRASNPRPSPPVLQNHREGGQSGARSPRRLPWRRKMAPRGRQRSSVPLQVLLFLNGWYSATYFVAEAFIFAYKGEPSSPPPPPVPPHPPLAPPLLAPRWGGGAEPAVPAALLLPYPVSNLLLDAALLLLYLGTEATRIFFGSKGNLCQRKVPLAVSLALTVPAAVMAAYYLLLQTYTLRLEAILSAILLLFYAAELLLGVLALLSFSSVDAY</sequence>
<keyword evidence="9" id="KW-0966">Cell projection</keyword>
<feature type="region of interest" description="Disordered" evidence="12">
    <location>
        <begin position="87"/>
        <end position="130"/>
    </location>
</feature>
<dbReference type="GO" id="GO:1905515">
    <property type="term" value="P:non-motile cilium assembly"/>
    <property type="evidence" value="ECO:0007669"/>
    <property type="project" value="TreeGrafter"/>
</dbReference>
<comment type="function">
    <text evidence="10">Part of the tectonic-like complex which is required for tissue-specific ciliogenesis and may regulate ciliary membrane composition.</text>
</comment>
<reference evidence="14" key="2">
    <citation type="submission" date="2025-09" db="UniProtKB">
        <authorList>
            <consortium name="Ensembl"/>
        </authorList>
    </citation>
    <scope>IDENTIFICATION</scope>
</reference>
<feature type="transmembrane region" description="Helical" evidence="13">
    <location>
        <begin position="243"/>
        <end position="263"/>
    </location>
</feature>
<keyword evidence="3" id="KW-0963">Cytoplasm</keyword>
<reference evidence="14" key="1">
    <citation type="submission" date="2025-08" db="UniProtKB">
        <authorList>
            <consortium name="Ensembl"/>
        </authorList>
    </citation>
    <scope>IDENTIFICATION</scope>
</reference>
<evidence type="ECO:0000256" key="10">
    <source>
        <dbReference type="ARBA" id="ARBA00037712"/>
    </source>
</evidence>
<keyword evidence="7 13" id="KW-0472">Membrane</keyword>
<name>A0A8B9UFQ3_9AVES</name>
<evidence type="ECO:0000256" key="3">
    <source>
        <dbReference type="ARBA" id="ARBA00022490"/>
    </source>
</evidence>
<evidence type="ECO:0000256" key="11">
    <source>
        <dbReference type="ARBA" id="ARBA00039543"/>
    </source>
</evidence>
<evidence type="ECO:0000256" key="4">
    <source>
        <dbReference type="ARBA" id="ARBA00022692"/>
    </source>
</evidence>
<keyword evidence="8" id="KW-0206">Cytoskeleton</keyword>
<comment type="subcellular location">
    <subcellularLocation>
        <location evidence="1">Cytoplasm</location>
        <location evidence="1">Cytoskeleton</location>
        <location evidence="1">Cilium basal body</location>
    </subcellularLocation>
    <subcellularLocation>
        <location evidence="2">Membrane</location>
        <topology evidence="2">Multi-pass membrane protein</topology>
    </subcellularLocation>
</comment>
<evidence type="ECO:0000256" key="1">
    <source>
        <dbReference type="ARBA" id="ARBA00004120"/>
    </source>
</evidence>
<evidence type="ECO:0000256" key="12">
    <source>
        <dbReference type="SAM" id="MobiDB-lite"/>
    </source>
</evidence>
<evidence type="ECO:0000256" key="8">
    <source>
        <dbReference type="ARBA" id="ARBA00023212"/>
    </source>
</evidence>
<keyword evidence="6 13" id="KW-1133">Transmembrane helix</keyword>
<dbReference type="PANTHER" id="PTHR13531">
    <property type="entry name" value="GEO07735P1-RELATED-RELATED"/>
    <property type="match status" value="1"/>
</dbReference>
<dbReference type="PANTHER" id="PTHR13531:SF5">
    <property type="entry name" value="TRANSMEMBRANE PROTEIN 216"/>
    <property type="match status" value="1"/>
</dbReference>
<accession>A0A8B9UFQ3</accession>
<dbReference type="InterPro" id="IPR019184">
    <property type="entry name" value="Uncharacterised_TM-17"/>
</dbReference>
<keyword evidence="4 13" id="KW-0812">Transmembrane</keyword>
<evidence type="ECO:0000313" key="14">
    <source>
        <dbReference type="Ensembl" id="ENSAZOP00000007423.1"/>
    </source>
</evidence>
<feature type="transmembrane region" description="Helical" evidence="13">
    <location>
        <begin position="142"/>
        <end position="164"/>
    </location>
</feature>